<evidence type="ECO:0000313" key="2">
    <source>
        <dbReference type="Proteomes" id="UP000829829"/>
    </source>
</evidence>
<gene>
    <name evidence="1" type="ORF">MAL03_08270</name>
</gene>
<name>A0AAE9KAS0_9LEPT</name>
<reference evidence="1" key="1">
    <citation type="submission" date="2022-02" db="EMBL/GenBank/DDBJ databases">
        <title>The genetically variable rfb locus in Leptospira is a mobile cassette and a molecular signature of serovar identity.</title>
        <authorList>
            <person name="Nieves C."/>
            <person name="Vincent A.T."/>
            <person name="Zarantonelli L."/>
            <person name="Picardeau M."/>
            <person name="Veyrier F.J."/>
            <person name="Buschiazzo A."/>
        </authorList>
    </citation>
    <scope>NUCLEOTIDE SEQUENCE</scope>
    <source>
        <strain evidence="1">IP1512017</strain>
    </source>
</reference>
<sequence length="47" mass="5146">MILKSYSTCGVGYGSRAILSIKFVSCDDDPVAPEFIIRPNLLTPNSR</sequence>
<dbReference type="EMBL" id="CP091957">
    <property type="protein sequence ID" value="UOG58439.1"/>
    <property type="molecule type" value="Genomic_DNA"/>
</dbReference>
<dbReference type="Proteomes" id="UP000829829">
    <property type="component" value="Chromosome 1"/>
</dbReference>
<accession>A0AAE9KAS0</accession>
<protein>
    <submittedName>
        <fullName evidence="1">Uncharacterized protein</fullName>
    </submittedName>
</protein>
<dbReference type="RefSeq" id="WP_243816070.1">
    <property type="nucleotide sequence ID" value="NZ_CP091957.1"/>
</dbReference>
<dbReference type="AlphaFoldDB" id="A0AAE9KAS0"/>
<evidence type="ECO:0000313" key="1">
    <source>
        <dbReference type="EMBL" id="UOG58439.1"/>
    </source>
</evidence>
<organism evidence="1 2">
    <name type="scientific">Leptospira noguchii</name>
    <dbReference type="NCBI Taxonomy" id="28182"/>
    <lineage>
        <taxon>Bacteria</taxon>
        <taxon>Pseudomonadati</taxon>
        <taxon>Spirochaetota</taxon>
        <taxon>Spirochaetia</taxon>
        <taxon>Leptospirales</taxon>
        <taxon>Leptospiraceae</taxon>
        <taxon>Leptospira</taxon>
    </lineage>
</organism>
<proteinExistence type="predicted"/>